<protein>
    <submittedName>
        <fullName evidence="2">Isochorismatase family protein</fullName>
    </submittedName>
</protein>
<organism evidence="2 3">
    <name type="scientific">Streptomyces europaeiscabiei</name>
    <dbReference type="NCBI Taxonomy" id="146819"/>
    <lineage>
        <taxon>Bacteria</taxon>
        <taxon>Bacillati</taxon>
        <taxon>Actinomycetota</taxon>
        <taxon>Actinomycetes</taxon>
        <taxon>Kitasatosporales</taxon>
        <taxon>Streptomycetaceae</taxon>
        <taxon>Streptomyces</taxon>
    </lineage>
</organism>
<dbReference type="EMBL" id="JARAWN010000022">
    <property type="protein sequence ID" value="MDX3129377.1"/>
    <property type="molecule type" value="Genomic_DNA"/>
</dbReference>
<comment type="caution">
    <text evidence="2">The sequence shown here is derived from an EMBL/GenBank/DDBJ whole genome shotgun (WGS) entry which is preliminary data.</text>
</comment>
<reference evidence="2" key="1">
    <citation type="journal article" date="2023" name="Microb. Genom.">
        <title>Mesoterricola silvestris gen. nov., sp. nov., Mesoterricola sediminis sp. nov., Geothrix oryzae sp. nov., Geothrix edaphica sp. nov., Geothrix rubra sp. nov., and Geothrix limicola sp. nov., six novel members of Acidobacteriota isolated from soils.</title>
        <authorList>
            <person name="Weisberg A.J."/>
            <person name="Pearce E."/>
            <person name="Kramer C.G."/>
            <person name="Chang J.H."/>
            <person name="Clarke C.R."/>
        </authorList>
    </citation>
    <scope>NUCLEOTIDE SEQUENCE</scope>
    <source>
        <strain evidence="2">ND06-05F</strain>
    </source>
</reference>
<dbReference type="RefSeq" id="WP_319689905.1">
    <property type="nucleotide sequence ID" value="NZ_JARAWN010000022.1"/>
</dbReference>
<accession>A0AAJ2PLQ3</accession>
<feature type="domain" description="Isochorismatase-like" evidence="1">
    <location>
        <begin position="14"/>
        <end position="165"/>
    </location>
</feature>
<dbReference type="PANTHER" id="PTHR43559:SF1">
    <property type="entry name" value="HYDROLASE"/>
    <property type="match status" value="1"/>
</dbReference>
<dbReference type="Proteomes" id="UP001273589">
    <property type="component" value="Unassembled WGS sequence"/>
</dbReference>
<evidence type="ECO:0000313" key="3">
    <source>
        <dbReference type="Proteomes" id="UP001273589"/>
    </source>
</evidence>
<dbReference type="Gene3D" id="3.40.50.850">
    <property type="entry name" value="Isochorismatase-like"/>
    <property type="match status" value="1"/>
</dbReference>
<dbReference type="PANTHER" id="PTHR43559">
    <property type="entry name" value="HYDROLASE YCAC-RELATED"/>
    <property type="match status" value="1"/>
</dbReference>
<proteinExistence type="predicted"/>
<dbReference type="InterPro" id="IPR000868">
    <property type="entry name" value="Isochorismatase-like_dom"/>
</dbReference>
<evidence type="ECO:0000259" key="1">
    <source>
        <dbReference type="Pfam" id="PF00857"/>
    </source>
</evidence>
<sequence length="313" mass="33521">MTTHPPTELSIENSALVLIDHQPWVAFMCETNATLLVENLTLISRAAKALGVPTVLTSVGAKGGVLVDPLFTQITDVFPEIAVIDRTSTAAWADPALRAAVEATGRKKLVMAGLATDVCLTQAVLGALKDGYEVYFMTDCSAGTTKEGHEDAKLRLVQAGAKPVNATVVAFEWAPDYTSPERAAIQPILVEHGGASVLAIQYLMAQVSAGILMCQPEAWWGHGRDARRCPPTRSWGSAATSSRRRRCCAPSSRHDCRTSPPGRRLSALATTALDEDGTVLPWSLRLRGWWDRALPMSAGTCAGHGRPNFPASH</sequence>
<dbReference type="SUPFAM" id="SSF52499">
    <property type="entry name" value="Isochorismatase-like hydrolases"/>
    <property type="match status" value="1"/>
</dbReference>
<dbReference type="Pfam" id="PF00857">
    <property type="entry name" value="Isochorismatase"/>
    <property type="match status" value="1"/>
</dbReference>
<dbReference type="InterPro" id="IPR053152">
    <property type="entry name" value="Hydrolase_YcaC-like"/>
</dbReference>
<name>A0AAJ2PLQ3_9ACTN</name>
<gene>
    <name evidence="2" type="ORF">PV367_06060</name>
</gene>
<evidence type="ECO:0000313" key="2">
    <source>
        <dbReference type="EMBL" id="MDX3129377.1"/>
    </source>
</evidence>
<dbReference type="AlphaFoldDB" id="A0AAJ2PLQ3"/>
<dbReference type="InterPro" id="IPR036380">
    <property type="entry name" value="Isochorismatase-like_sf"/>
</dbReference>